<organism evidence="16 17">
    <name type="scientific">Gordonia westfalica</name>
    <dbReference type="NCBI Taxonomy" id="158898"/>
    <lineage>
        <taxon>Bacteria</taxon>
        <taxon>Bacillati</taxon>
        <taxon>Actinomycetota</taxon>
        <taxon>Actinomycetes</taxon>
        <taxon>Mycobacteriales</taxon>
        <taxon>Gordoniaceae</taxon>
        <taxon>Gordonia</taxon>
    </lineage>
</organism>
<dbReference type="Pfam" id="PF00005">
    <property type="entry name" value="ABC_tran"/>
    <property type="match status" value="1"/>
</dbReference>
<evidence type="ECO:0000259" key="14">
    <source>
        <dbReference type="PROSITE" id="PS50893"/>
    </source>
</evidence>
<evidence type="ECO:0000256" key="7">
    <source>
        <dbReference type="ARBA" id="ARBA00022840"/>
    </source>
</evidence>
<dbReference type="FunFam" id="3.40.50.300:FF:000221">
    <property type="entry name" value="Multidrug ABC transporter ATP-binding protein"/>
    <property type="match status" value="1"/>
</dbReference>
<keyword evidence="7 16" id="KW-0067">ATP-binding</keyword>
<dbReference type="RefSeq" id="WP_074853929.1">
    <property type="nucleotide sequence ID" value="NZ_FNLM01000036.1"/>
</dbReference>
<keyword evidence="10 13" id="KW-0472">Membrane</keyword>
<keyword evidence="8" id="KW-1278">Translocase</keyword>
<feature type="transmembrane region" description="Helical" evidence="13">
    <location>
        <begin position="315"/>
        <end position="335"/>
    </location>
</feature>
<dbReference type="CDD" id="cd07346">
    <property type="entry name" value="ABC_6TM_exporters"/>
    <property type="match status" value="1"/>
</dbReference>
<protein>
    <submittedName>
        <fullName evidence="16">ATP-binding cassette, subfamily B</fullName>
    </submittedName>
</protein>
<feature type="domain" description="ABC transmembrane type-1" evidence="15">
    <location>
        <begin position="58"/>
        <end position="340"/>
    </location>
</feature>
<evidence type="ECO:0000256" key="4">
    <source>
        <dbReference type="ARBA" id="ARBA00022519"/>
    </source>
</evidence>
<dbReference type="PANTHER" id="PTHR24221:SF654">
    <property type="entry name" value="ATP-BINDING CASSETTE SUB-FAMILY B MEMBER 6"/>
    <property type="match status" value="1"/>
</dbReference>
<accession>A0A1H2LM87</accession>
<dbReference type="InterPro" id="IPR036640">
    <property type="entry name" value="ABC1_TM_sf"/>
</dbReference>
<evidence type="ECO:0000256" key="10">
    <source>
        <dbReference type="ARBA" id="ARBA00023136"/>
    </source>
</evidence>
<evidence type="ECO:0000259" key="15">
    <source>
        <dbReference type="PROSITE" id="PS50929"/>
    </source>
</evidence>
<dbReference type="PROSITE" id="PS50893">
    <property type="entry name" value="ABC_TRANSPORTER_2"/>
    <property type="match status" value="1"/>
</dbReference>
<evidence type="ECO:0000313" key="17">
    <source>
        <dbReference type="Proteomes" id="UP000183180"/>
    </source>
</evidence>
<dbReference type="GO" id="GO:0140359">
    <property type="term" value="F:ABC-type transporter activity"/>
    <property type="evidence" value="ECO:0007669"/>
    <property type="project" value="InterPro"/>
</dbReference>
<keyword evidence="6" id="KW-0547">Nucleotide-binding</keyword>
<evidence type="ECO:0000256" key="2">
    <source>
        <dbReference type="ARBA" id="ARBA00022448"/>
    </source>
</evidence>
<evidence type="ECO:0000256" key="6">
    <source>
        <dbReference type="ARBA" id="ARBA00022741"/>
    </source>
</evidence>
<evidence type="ECO:0000256" key="5">
    <source>
        <dbReference type="ARBA" id="ARBA00022692"/>
    </source>
</evidence>
<dbReference type="OrthoDB" id="9806127at2"/>
<evidence type="ECO:0000256" key="1">
    <source>
        <dbReference type="ARBA" id="ARBA00004429"/>
    </source>
</evidence>
<evidence type="ECO:0000256" key="9">
    <source>
        <dbReference type="ARBA" id="ARBA00022989"/>
    </source>
</evidence>
<dbReference type="Proteomes" id="UP000183180">
    <property type="component" value="Unassembled WGS sequence"/>
</dbReference>
<evidence type="ECO:0000256" key="13">
    <source>
        <dbReference type="SAM" id="Phobius"/>
    </source>
</evidence>
<dbReference type="PROSITE" id="PS50929">
    <property type="entry name" value="ABC_TM1F"/>
    <property type="match status" value="1"/>
</dbReference>
<sequence length="640" mass="68262">MTIGGTDVAAPAPTREPDEVPEDPKAARTKARAEAKAKSAALADVLAPVKARTTLAQIVQIFASAATVVPFIGIVELGRTLLEPGPVDTGRVWLVVWLVVGGLAARAGFAFLALAITHFADLDLQAQLRIRIADKLGRLPLGWFSRTSSGAVRKSVQNDVADLHYLVAHAQVEATAAVLSPIFALIYCFILDWRLGLLAIATVPLYALTYSYMARDLTAEMEKMDKGVARISATIVEFIAGVAVVKTFGQTGKAHRRFIDAADEFNDDFAGYMGPMLRVQAVTTVLISAPLILLVNLGVGYWLVDSGWVSPIELVGSTLIAMILPTALLTVSTAVHTRQQASAAALRIADLLAEPELTVPENPKVPAGHDVSIDDVHFTYPPRLGVPSGVKALDGVSVELREGTVTALVGPSGSGKSTLATMLPRFGDPDSGAVRIGGVDVRDIVPTELYRHVGFVLQDVQLLTMSVRDNIRLGRPEASDEQVYDAALAAQIHERILELPDGYDTVVGDGAHFSGGEAQRVSIARALLADTPILVLDEATAFADPESEAQIQQAIGALMVGRTVLVIAHRLGSITHADNIVVLDRGRVVEQGRHEELLARGGLYSTMWASYEAGTTRQDEKIARGVVATDSNTETEEVAR</sequence>
<evidence type="ECO:0000256" key="8">
    <source>
        <dbReference type="ARBA" id="ARBA00022967"/>
    </source>
</evidence>
<feature type="transmembrane region" description="Helical" evidence="13">
    <location>
        <begin position="55"/>
        <end position="75"/>
    </location>
</feature>
<keyword evidence="4" id="KW-0997">Cell inner membrane</keyword>
<dbReference type="AlphaFoldDB" id="A0A1H2LM87"/>
<keyword evidence="3" id="KW-1003">Cell membrane</keyword>
<feature type="transmembrane region" description="Helical" evidence="13">
    <location>
        <begin position="227"/>
        <end position="248"/>
    </location>
</feature>
<dbReference type="SUPFAM" id="SSF52540">
    <property type="entry name" value="P-loop containing nucleoside triphosphate hydrolases"/>
    <property type="match status" value="1"/>
</dbReference>
<keyword evidence="5 13" id="KW-0812">Transmembrane</keyword>
<dbReference type="InterPro" id="IPR003439">
    <property type="entry name" value="ABC_transporter-like_ATP-bd"/>
</dbReference>
<evidence type="ECO:0000256" key="12">
    <source>
        <dbReference type="SAM" id="MobiDB-lite"/>
    </source>
</evidence>
<dbReference type="Gene3D" id="3.40.50.300">
    <property type="entry name" value="P-loop containing nucleotide triphosphate hydrolases"/>
    <property type="match status" value="1"/>
</dbReference>
<dbReference type="InterPro" id="IPR011527">
    <property type="entry name" value="ABC1_TM_dom"/>
</dbReference>
<comment type="similarity">
    <text evidence="11">Belongs to the ABC transporter superfamily. Siderophore-Fe(3+) uptake transporter (SIUT) (TC 3.A.1.21) family.</text>
</comment>
<feature type="domain" description="ABC transporter" evidence="14">
    <location>
        <begin position="371"/>
        <end position="610"/>
    </location>
</feature>
<dbReference type="SMART" id="SM00382">
    <property type="entry name" value="AAA"/>
    <property type="match status" value="1"/>
</dbReference>
<feature type="transmembrane region" description="Helical" evidence="13">
    <location>
        <begin position="281"/>
        <end position="303"/>
    </location>
</feature>
<feature type="transmembrane region" description="Helical" evidence="13">
    <location>
        <begin position="182"/>
        <end position="207"/>
    </location>
</feature>
<dbReference type="GO" id="GO:0034040">
    <property type="term" value="F:ATPase-coupled lipid transmembrane transporter activity"/>
    <property type="evidence" value="ECO:0007669"/>
    <property type="project" value="TreeGrafter"/>
</dbReference>
<proteinExistence type="inferred from homology"/>
<dbReference type="SUPFAM" id="SSF90123">
    <property type="entry name" value="ABC transporter transmembrane region"/>
    <property type="match status" value="1"/>
</dbReference>
<dbReference type="InterPro" id="IPR003593">
    <property type="entry name" value="AAA+_ATPase"/>
</dbReference>
<evidence type="ECO:0000256" key="3">
    <source>
        <dbReference type="ARBA" id="ARBA00022475"/>
    </source>
</evidence>
<name>A0A1H2LM87_9ACTN</name>
<dbReference type="GO" id="GO:0005886">
    <property type="term" value="C:plasma membrane"/>
    <property type="evidence" value="ECO:0007669"/>
    <property type="project" value="UniProtKB-SubCell"/>
</dbReference>
<dbReference type="EMBL" id="FNLM01000036">
    <property type="protein sequence ID" value="SDU81506.1"/>
    <property type="molecule type" value="Genomic_DNA"/>
</dbReference>
<dbReference type="InterPro" id="IPR039421">
    <property type="entry name" value="Type_1_exporter"/>
</dbReference>
<dbReference type="Pfam" id="PF00664">
    <property type="entry name" value="ABC_membrane"/>
    <property type="match status" value="1"/>
</dbReference>
<comment type="subcellular location">
    <subcellularLocation>
        <location evidence="1">Cell inner membrane</location>
        <topology evidence="1">Multi-pass membrane protein</topology>
    </subcellularLocation>
</comment>
<dbReference type="PANTHER" id="PTHR24221">
    <property type="entry name" value="ATP-BINDING CASSETTE SUB-FAMILY B"/>
    <property type="match status" value="1"/>
</dbReference>
<reference evidence="16 17" key="1">
    <citation type="submission" date="2016-10" db="EMBL/GenBank/DDBJ databases">
        <authorList>
            <person name="de Groot N.N."/>
        </authorList>
    </citation>
    <scope>NUCLEOTIDE SEQUENCE [LARGE SCALE GENOMIC DNA]</scope>
    <source>
        <strain evidence="16 17">DSM 44215</strain>
    </source>
</reference>
<gene>
    <name evidence="16" type="ORF">SAMN04488548_136537</name>
</gene>
<dbReference type="GO" id="GO:0005524">
    <property type="term" value="F:ATP binding"/>
    <property type="evidence" value="ECO:0007669"/>
    <property type="project" value="UniProtKB-KW"/>
</dbReference>
<dbReference type="PROSITE" id="PS00211">
    <property type="entry name" value="ABC_TRANSPORTER_1"/>
    <property type="match status" value="1"/>
</dbReference>
<evidence type="ECO:0000313" key="16">
    <source>
        <dbReference type="EMBL" id="SDU81506.1"/>
    </source>
</evidence>
<feature type="region of interest" description="Disordered" evidence="12">
    <location>
        <begin position="1"/>
        <end position="28"/>
    </location>
</feature>
<evidence type="ECO:0000256" key="11">
    <source>
        <dbReference type="ARBA" id="ARBA00023455"/>
    </source>
</evidence>
<dbReference type="GO" id="GO:0016887">
    <property type="term" value="F:ATP hydrolysis activity"/>
    <property type="evidence" value="ECO:0007669"/>
    <property type="project" value="InterPro"/>
</dbReference>
<keyword evidence="9 13" id="KW-1133">Transmembrane helix</keyword>
<feature type="compositionally biased region" description="Basic and acidic residues" evidence="12">
    <location>
        <begin position="15"/>
        <end position="28"/>
    </location>
</feature>
<dbReference type="Gene3D" id="1.20.1560.10">
    <property type="entry name" value="ABC transporter type 1, transmembrane domain"/>
    <property type="match status" value="1"/>
</dbReference>
<keyword evidence="2" id="KW-0813">Transport</keyword>
<feature type="transmembrane region" description="Helical" evidence="13">
    <location>
        <begin position="95"/>
        <end position="120"/>
    </location>
</feature>
<dbReference type="InterPro" id="IPR017871">
    <property type="entry name" value="ABC_transporter-like_CS"/>
</dbReference>
<dbReference type="STRING" id="158898.SAMN04488548_136537"/>
<dbReference type="InterPro" id="IPR027417">
    <property type="entry name" value="P-loop_NTPase"/>
</dbReference>